<name>A0A4Y7SFX5_COPMI</name>
<evidence type="ECO:0000256" key="1">
    <source>
        <dbReference type="SAM" id="MobiDB-lite"/>
    </source>
</evidence>
<proteinExistence type="predicted"/>
<keyword evidence="2" id="KW-0472">Membrane</keyword>
<keyword evidence="2" id="KW-1133">Transmembrane helix</keyword>
<sequence>MPFVHRIFNHPYLNHLPNKPHSLSQRHRLEKMKATGIFALFSITFPIVLAMPTLLIPRTNFISEHGDHESDRVYSSSSERHHNEDYDYNHEKHTEFNAYDAEEEHKANEMEATLKMVVDCSWQPKSGNDDRNVENRGNDECEEWSKKEESGEREESKKSDKGNYYQEEEEENTKEDKEERKEGDKPKEEEYGKEDYKEDRESGRKKDSEWERKCTYPPPPS</sequence>
<evidence type="ECO:0000313" key="4">
    <source>
        <dbReference type="Proteomes" id="UP000298030"/>
    </source>
</evidence>
<gene>
    <name evidence="3" type="ORF">FA13DRAFT_1800679</name>
</gene>
<keyword evidence="4" id="KW-1185">Reference proteome</keyword>
<dbReference type="Proteomes" id="UP000298030">
    <property type="component" value="Unassembled WGS sequence"/>
</dbReference>
<evidence type="ECO:0000256" key="2">
    <source>
        <dbReference type="SAM" id="Phobius"/>
    </source>
</evidence>
<feature type="region of interest" description="Disordered" evidence="1">
    <location>
        <begin position="67"/>
        <end position="89"/>
    </location>
</feature>
<dbReference type="AlphaFoldDB" id="A0A4Y7SFX5"/>
<organism evidence="3 4">
    <name type="scientific">Coprinellus micaceus</name>
    <name type="common">Glistening ink-cap mushroom</name>
    <name type="synonym">Coprinus micaceus</name>
    <dbReference type="NCBI Taxonomy" id="71717"/>
    <lineage>
        <taxon>Eukaryota</taxon>
        <taxon>Fungi</taxon>
        <taxon>Dikarya</taxon>
        <taxon>Basidiomycota</taxon>
        <taxon>Agaricomycotina</taxon>
        <taxon>Agaricomycetes</taxon>
        <taxon>Agaricomycetidae</taxon>
        <taxon>Agaricales</taxon>
        <taxon>Agaricineae</taxon>
        <taxon>Psathyrellaceae</taxon>
        <taxon>Coprinellus</taxon>
    </lineage>
</organism>
<protein>
    <submittedName>
        <fullName evidence="3">Uncharacterized protein</fullName>
    </submittedName>
</protein>
<reference evidence="3 4" key="1">
    <citation type="journal article" date="2019" name="Nat. Ecol. Evol.">
        <title>Megaphylogeny resolves global patterns of mushroom evolution.</title>
        <authorList>
            <person name="Varga T."/>
            <person name="Krizsan K."/>
            <person name="Foldi C."/>
            <person name="Dima B."/>
            <person name="Sanchez-Garcia M."/>
            <person name="Sanchez-Ramirez S."/>
            <person name="Szollosi G.J."/>
            <person name="Szarkandi J.G."/>
            <person name="Papp V."/>
            <person name="Albert L."/>
            <person name="Andreopoulos W."/>
            <person name="Angelini C."/>
            <person name="Antonin V."/>
            <person name="Barry K.W."/>
            <person name="Bougher N.L."/>
            <person name="Buchanan P."/>
            <person name="Buyck B."/>
            <person name="Bense V."/>
            <person name="Catcheside P."/>
            <person name="Chovatia M."/>
            <person name="Cooper J."/>
            <person name="Damon W."/>
            <person name="Desjardin D."/>
            <person name="Finy P."/>
            <person name="Geml J."/>
            <person name="Haridas S."/>
            <person name="Hughes K."/>
            <person name="Justo A."/>
            <person name="Karasinski D."/>
            <person name="Kautmanova I."/>
            <person name="Kiss B."/>
            <person name="Kocsube S."/>
            <person name="Kotiranta H."/>
            <person name="LaButti K.M."/>
            <person name="Lechner B.E."/>
            <person name="Liimatainen K."/>
            <person name="Lipzen A."/>
            <person name="Lukacs Z."/>
            <person name="Mihaltcheva S."/>
            <person name="Morgado L.N."/>
            <person name="Niskanen T."/>
            <person name="Noordeloos M.E."/>
            <person name="Ohm R.A."/>
            <person name="Ortiz-Santana B."/>
            <person name="Ovrebo C."/>
            <person name="Racz N."/>
            <person name="Riley R."/>
            <person name="Savchenko A."/>
            <person name="Shiryaev A."/>
            <person name="Soop K."/>
            <person name="Spirin V."/>
            <person name="Szebenyi C."/>
            <person name="Tomsovsky M."/>
            <person name="Tulloss R.E."/>
            <person name="Uehling J."/>
            <person name="Grigoriev I.V."/>
            <person name="Vagvolgyi C."/>
            <person name="Papp T."/>
            <person name="Martin F.M."/>
            <person name="Miettinen O."/>
            <person name="Hibbett D.S."/>
            <person name="Nagy L.G."/>
        </authorList>
    </citation>
    <scope>NUCLEOTIDE SEQUENCE [LARGE SCALE GENOMIC DNA]</scope>
    <source>
        <strain evidence="3 4">FP101781</strain>
    </source>
</reference>
<dbReference type="EMBL" id="QPFP01000132">
    <property type="protein sequence ID" value="TEB20776.1"/>
    <property type="molecule type" value="Genomic_DNA"/>
</dbReference>
<feature type="compositionally biased region" description="Basic and acidic residues" evidence="1">
    <location>
        <begin position="127"/>
        <end position="161"/>
    </location>
</feature>
<accession>A0A4Y7SFX5</accession>
<feature type="compositionally biased region" description="Basic and acidic residues" evidence="1">
    <location>
        <begin position="174"/>
        <end position="214"/>
    </location>
</feature>
<feature type="region of interest" description="Disordered" evidence="1">
    <location>
        <begin position="122"/>
        <end position="221"/>
    </location>
</feature>
<evidence type="ECO:0000313" key="3">
    <source>
        <dbReference type="EMBL" id="TEB20776.1"/>
    </source>
</evidence>
<comment type="caution">
    <text evidence="3">The sequence shown here is derived from an EMBL/GenBank/DDBJ whole genome shotgun (WGS) entry which is preliminary data.</text>
</comment>
<feature type="transmembrane region" description="Helical" evidence="2">
    <location>
        <begin position="34"/>
        <end position="55"/>
    </location>
</feature>
<keyword evidence="2" id="KW-0812">Transmembrane</keyword>